<keyword evidence="3" id="KW-0472">Membrane</keyword>
<keyword evidence="4" id="KW-1185">Reference proteome</keyword>
<dbReference type="EC" id="3.5.1.89" evidence="2"/>
<dbReference type="Pfam" id="PF02585">
    <property type="entry name" value="PIG-L"/>
    <property type="match status" value="1"/>
</dbReference>
<evidence type="ECO:0000256" key="2">
    <source>
        <dbReference type="ARBA" id="ARBA00012176"/>
    </source>
</evidence>
<dbReference type="PANTHER" id="PTHR12993">
    <property type="entry name" value="N-ACETYLGLUCOSAMINYL-PHOSPHATIDYLINOSITOL DE-N-ACETYLASE-RELATED"/>
    <property type="match status" value="1"/>
</dbReference>
<dbReference type="Gene3D" id="3.40.50.10320">
    <property type="entry name" value="LmbE-like"/>
    <property type="match status" value="1"/>
</dbReference>
<dbReference type="GO" id="GO:0000225">
    <property type="term" value="F:N-acetylglucosaminylphosphatidylinositol deacetylase activity"/>
    <property type="evidence" value="ECO:0007669"/>
    <property type="project" value="UniProtKB-EC"/>
</dbReference>
<sequence>MLWLLIAFICVAVFVLGIHWLLADDGARRLTNVRRVLLVTAHPDDETMFFAPSILGLRAQGCDVYLLCLSMGDFRHGQGATRKRELWLAANCLGIDPSAVTALDFTHLPDSPSAQWSKKLVSDVVLRYVEALEADTVLTFDEGGVSGHPNHIALFRGVQSLYTHGLLPQNTQVLVLETVNLLRKYSGLVDVWPSVESSTFCYVSRWPAIIRALAAMRHHWSQLVWFRLLYVLFSRYMVVNTLKRIAMDRRFYRRQSRQCVG</sequence>
<dbReference type="Proteomes" id="UP000887566">
    <property type="component" value="Unplaced"/>
</dbReference>
<evidence type="ECO:0000313" key="5">
    <source>
        <dbReference type="WBParaSite" id="PSAMB.scaffold211size65383.g3336.t1"/>
    </source>
</evidence>
<dbReference type="InterPro" id="IPR024078">
    <property type="entry name" value="LmbE-like_dom_sf"/>
</dbReference>
<evidence type="ECO:0000256" key="3">
    <source>
        <dbReference type="SAM" id="Phobius"/>
    </source>
</evidence>
<dbReference type="SUPFAM" id="SSF102588">
    <property type="entry name" value="LmbE-like"/>
    <property type="match status" value="1"/>
</dbReference>
<dbReference type="AlphaFoldDB" id="A0A914VKC9"/>
<name>A0A914VKC9_9BILA</name>
<evidence type="ECO:0000256" key="1">
    <source>
        <dbReference type="ARBA" id="ARBA00006066"/>
    </source>
</evidence>
<keyword evidence="3" id="KW-0812">Transmembrane</keyword>
<reference evidence="5" key="1">
    <citation type="submission" date="2022-11" db="UniProtKB">
        <authorList>
            <consortium name="WormBaseParasite"/>
        </authorList>
    </citation>
    <scope>IDENTIFICATION</scope>
</reference>
<protein>
    <recommendedName>
        <fullName evidence="2">N-acetylglucosaminylphosphatidylinositol deacetylase</fullName>
        <ecNumber evidence="2">3.5.1.89</ecNumber>
    </recommendedName>
</protein>
<dbReference type="GO" id="GO:0005783">
    <property type="term" value="C:endoplasmic reticulum"/>
    <property type="evidence" value="ECO:0007669"/>
    <property type="project" value="TreeGrafter"/>
</dbReference>
<accession>A0A914VKC9</accession>
<keyword evidence="3" id="KW-1133">Transmembrane helix</keyword>
<dbReference type="InterPro" id="IPR003737">
    <property type="entry name" value="GlcNAc_PI_deacetylase-related"/>
</dbReference>
<dbReference type="PANTHER" id="PTHR12993:SF11">
    <property type="entry name" value="N-ACETYLGLUCOSAMINYL-PHOSPHATIDYLINOSITOL DE-N-ACETYLASE"/>
    <property type="match status" value="1"/>
</dbReference>
<dbReference type="WBParaSite" id="PSAMB.scaffold211size65383.g3336.t1">
    <property type="protein sequence ID" value="PSAMB.scaffold211size65383.g3336.t1"/>
    <property type="gene ID" value="PSAMB.scaffold211size65383.g3336"/>
</dbReference>
<organism evidence="4 5">
    <name type="scientific">Plectus sambesii</name>
    <dbReference type="NCBI Taxonomy" id="2011161"/>
    <lineage>
        <taxon>Eukaryota</taxon>
        <taxon>Metazoa</taxon>
        <taxon>Ecdysozoa</taxon>
        <taxon>Nematoda</taxon>
        <taxon>Chromadorea</taxon>
        <taxon>Plectida</taxon>
        <taxon>Plectina</taxon>
        <taxon>Plectoidea</taxon>
        <taxon>Plectidae</taxon>
        <taxon>Plectus</taxon>
    </lineage>
</organism>
<comment type="similarity">
    <text evidence="1">Belongs to the PIGL family.</text>
</comment>
<feature type="transmembrane region" description="Helical" evidence="3">
    <location>
        <begin position="224"/>
        <end position="242"/>
    </location>
</feature>
<proteinExistence type="inferred from homology"/>
<evidence type="ECO:0000313" key="4">
    <source>
        <dbReference type="Proteomes" id="UP000887566"/>
    </source>
</evidence>